<feature type="chain" id="PRO_5045599109" evidence="5">
    <location>
        <begin position="23"/>
        <end position="525"/>
    </location>
</feature>
<evidence type="ECO:0000313" key="8">
    <source>
        <dbReference type="Proteomes" id="UP001408356"/>
    </source>
</evidence>
<evidence type="ECO:0000259" key="6">
    <source>
        <dbReference type="PROSITE" id="PS51387"/>
    </source>
</evidence>
<dbReference type="PANTHER" id="PTHR42973:SF53">
    <property type="entry name" value="FAD-BINDING PCMH-TYPE DOMAIN-CONTAINING PROTEIN-RELATED"/>
    <property type="match status" value="1"/>
</dbReference>
<sequence>MLNSAICKLLAAIGLHSALIEAVCTRGTNSTGAVGCAALGAKFPGKTFYPGDEVYEYETQAFWSNTELMNPTCVFRPESASDISESISLSRTTETNFAVRGGGHMGIQGSNNIDDGFLVVLSNLTALELSDDQSTLTLGPGYKWGAVYEYLASYDLGVAGGRLSPVGVPGLLLAGGVNFYGNQHGWSADNVLSYEVVLANGTIVTASDSENTDLFWALKGGSSNFGIVTSFTLRTFASPGIWAGVYSVAEEHLDDLYAAIANFSAYNTDPLSHMVPQAVVSTEDSSVGAVILFYDSATVSYPECFQMFFDIPTISDTTGFTTLYDFAVSTGQLVTDHINDIFFAGTTVGQTYDELLNGVQITNQVFFDALPDLYAVIPFENISLASIDWQPIGSLWQSGSEAANPTGNALGVDPATKGTYLCWAGVVEWIGDSYADAVNAWVENTTAAINNATQAAGIYDAFNYMGDASGFQEIYAGYGSENQAKLLSISQKYDPDRIFQTRLPGGFKIGTHHDSWANIPVRDEL</sequence>
<feature type="signal peptide" evidence="5">
    <location>
        <begin position="1"/>
        <end position="22"/>
    </location>
</feature>
<dbReference type="Proteomes" id="UP001408356">
    <property type="component" value="Unassembled WGS sequence"/>
</dbReference>
<dbReference type="SUPFAM" id="SSF56176">
    <property type="entry name" value="FAD-binding/transporter-associated domain-like"/>
    <property type="match status" value="1"/>
</dbReference>
<protein>
    <submittedName>
        <fullName evidence="7">FAD binding domain-containing protein</fullName>
    </submittedName>
</protein>
<organism evidence="7 8">
    <name type="scientific">Seiridium unicorne</name>
    <dbReference type="NCBI Taxonomy" id="138068"/>
    <lineage>
        <taxon>Eukaryota</taxon>
        <taxon>Fungi</taxon>
        <taxon>Dikarya</taxon>
        <taxon>Ascomycota</taxon>
        <taxon>Pezizomycotina</taxon>
        <taxon>Sordariomycetes</taxon>
        <taxon>Xylariomycetidae</taxon>
        <taxon>Amphisphaeriales</taxon>
        <taxon>Sporocadaceae</taxon>
        <taxon>Seiridium</taxon>
    </lineage>
</organism>
<gene>
    <name evidence="7" type="ORF">SUNI508_01391</name>
</gene>
<keyword evidence="3" id="KW-0274">FAD</keyword>
<dbReference type="InterPro" id="IPR050416">
    <property type="entry name" value="FAD-linked_Oxidoreductase"/>
</dbReference>
<dbReference type="PANTHER" id="PTHR42973">
    <property type="entry name" value="BINDING OXIDOREDUCTASE, PUTATIVE (AFU_ORTHOLOGUE AFUA_1G17690)-RELATED"/>
    <property type="match status" value="1"/>
</dbReference>
<evidence type="ECO:0000313" key="7">
    <source>
        <dbReference type="EMBL" id="KAK9417634.1"/>
    </source>
</evidence>
<dbReference type="InterPro" id="IPR006094">
    <property type="entry name" value="Oxid_FAD_bind_N"/>
</dbReference>
<feature type="domain" description="FAD-binding PCMH-type" evidence="6">
    <location>
        <begin position="67"/>
        <end position="238"/>
    </location>
</feature>
<evidence type="ECO:0000256" key="2">
    <source>
        <dbReference type="ARBA" id="ARBA00022630"/>
    </source>
</evidence>
<dbReference type="PROSITE" id="PS51387">
    <property type="entry name" value="FAD_PCMH"/>
    <property type="match status" value="1"/>
</dbReference>
<keyword evidence="5" id="KW-0732">Signal</keyword>
<evidence type="ECO:0000256" key="3">
    <source>
        <dbReference type="ARBA" id="ARBA00022827"/>
    </source>
</evidence>
<evidence type="ECO:0000256" key="5">
    <source>
        <dbReference type="SAM" id="SignalP"/>
    </source>
</evidence>
<comment type="similarity">
    <text evidence="1">Belongs to the oxygen-dependent FAD-linked oxidoreductase family.</text>
</comment>
<keyword evidence="8" id="KW-1185">Reference proteome</keyword>
<dbReference type="InterPro" id="IPR016169">
    <property type="entry name" value="FAD-bd_PCMH_sub2"/>
</dbReference>
<dbReference type="InterPro" id="IPR016166">
    <property type="entry name" value="FAD-bd_PCMH"/>
</dbReference>
<dbReference type="InterPro" id="IPR036318">
    <property type="entry name" value="FAD-bd_PCMH-like_sf"/>
</dbReference>
<reference evidence="7 8" key="1">
    <citation type="journal article" date="2024" name="J. Plant Pathol.">
        <title>Sequence and assembly of the genome of Seiridium unicorne, isolate CBS 538.82, causal agent of cypress canker disease.</title>
        <authorList>
            <person name="Scali E."/>
            <person name="Rocca G.D."/>
            <person name="Danti R."/>
            <person name="Garbelotto M."/>
            <person name="Barberini S."/>
            <person name="Baroncelli R."/>
            <person name="Emiliani G."/>
        </authorList>
    </citation>
    <scope>NUCLEOTIDE SEQUENCE [LARGE SCALE GENOMIC DNA]</scope>
    <source>
        <strain evidence="7 8">BM-138-508</strain>
    </source>
</reference>
<dbReference type="EMBL" id="JARVKF010000396">
    <property type="protein sequence ID" value="KAK9417634.1"/>
    <property type="molecule type" value="Genomic_DNA"/>
</dbReference>
<evidence type="ECO:0000256" key="1">
    <source>
        <dbReference type="ARBA" id="ARBA00005466"/>
    </source>
</evidence>
<keyword evidence="4" id="KW-0560">Oxidoreductase</keyword>
<name>A0ABR2USL2_9PEZI</name>
<accession>A0ABR2USL2</accession>
<evidence type="ECO:0000256" key="4">
    <source>
        <dbReference type="ARBA" id="ARBA00023002"/>
    </source>
</evidence>
<keyword evidence="2" id="KW-0285">Flavoprotein</keyword>
<proteinExistence type="inferred from homology"/>
<dbReference type="Pfam" id="PF01565">
    <property type="entry name" value="FAD_binding_4"/>
    <property type="match status" value="1"/>
</dbReference>
<comment type="caution">
    <text evidence="7">The sequence shown here is derived from an EMBL/GenBank/DDBJ whole genome shotgun (WGS) entry which is preliminary data.</text>
</comment>
<dbReference type="Gene3D" id="3.30.465.10">
    <property type="match status" value="1"/>
</dbReference>